<evidence type="ECO:0000313" key="3">
    <source>
        <dbReference type="Proteomes" id="UP000246740"/>
    </source>
</evidence>
<feature type="region of interest" description="Disordered" evidence="1">
    <location>
        <begin position="1"/>
        <end position="28"/>
    </location>
</feature>
<accession>A0A317XKT4</accession>
<protein>
    <submittedName>
        <fullName evidence="2">Uncharacterized protein</fullName>
    </submittedName>
</protein>
<dbReference type="Proteomes" id="UP000246740">
    <property type="component" value="Unassembled WGS sequence"/>
</dbReference>
<organism evidence="2 3">
    <name type="scientific">Testicularia cyperi</name>
    <dbReference type="NCBI Taxonomy" id="1882483"/>
    <lineage>
        <taxon>Eukaryota</taxon>
        <taxon>Fungi</taxon>
        <taxon>Dikarya</taxon>
        <taxon>Basidiomycota</taxon>
        <taxon>Ustilaginomycotina</taxon>
        <taxon>Ustilaginomycetes</taxon>
        <taxon>Ustilaginales</taxon>
        <taxon>Anthracoideaceae</taxon>
        <taxon>Testicularia</taxon>
    </lineage>
</organism>
<reference evidence="2 3" key="1">
    <citation type="journal article" date="2018" name="Mol. Biol. Evol.">
        <title>Broad Genomic Sampling Reveals a Smut Pathogenic Ancestry of the Fungal Clade Ustilaginomycotina.</title>
        <authorList>
            <person name="Kijpornyongpan T."/>
            <person name="Mondo S.J."/>
            <person name="Barry K."/>
            <person name="Sandor L."/>
            <person name="Lee J."/>
            <person name="Lipzen A."/>
            <person name="Pangilinan J."/>
            <person name="LaButti K."/>
            <person name="Hainaut M."/>
            <person name="Henrissat B."/>
            <person name="Grigoriev I.V."/>
            <person name="Spatafora J.W."/>
            <person name="Aime M.C."/>
        </authorList>
    </citation>
    <scope>NUCLEOTIDE SEQUENCE [LARGE SCALE GENOMIC DNA]</scope>
    <source>
        <strain evidence="2 3">MCA 3645</strain>
    </source>
</reference>
<feature type="compositionally biased region" description="Polar residues" evidence="1">
    <location>
        <begin position="108"/>
        <end position="126"/>
    </location>
</feature>
<feature type="region of interest" description="Disordered" evidence="1">
    <location>
        <begin position="48"/>
        <end position="173"/>
    </location>
</feature>
<proteinExistence type="predicted"/>
<evidence type="ECO:0000256" key="1">
    <source>
        <dbReference type="SAM" id="MobiDB-lite"/>
    </source>
</evidence>
<name>A0A317XKT4_9BASI</name>
<gene>
    <name evidence="2" type="ORF">BCV70DRAFT_121093</name>
</gene>
<evidence type="ECO:0000313" key="2">
    <source>
        <dbReference type="EMBL" id="PWY98933.1"/>
    </source>
</evidence>
<dbReference type="EMBL" id="KZ819196">
    <property type="protein sequence ID" value="PWY98933.1"/>
    <property type="molecule type" value="Genomic_DNA"/>
</dbReference>
<dbReference type="InParanoid" id="A0A317XKT4"/>
<keyword evidence="3" id="KW-1185">Reference proteome</keyword>
<feature type="compositionally biased region" description="Basic and acidic residues" evidence="1">
    <location>
        <begin position="79"/>
        <end position="102"/>
    </location>
</feature>
<dbReference type="AlphaFoldDB" id="A0A317XKT4"/>
<sequence length="252" mass="27658">MDPQDARQHPETPRANSNEGKATPKAEIIPAFASEDARLYAAWSTSAYALRDKRRKAPDRNPVILSQRATPTPKPRFRTAPECDKPGLHADRFIDRPPEILSRRKKSQSQTTTSGAAITMSGTETNIKAKPASKPKSVIAGSIPPQDDETKPCLDTSRQTVARGSVSPDERPEPENQILLALRPNPSFDPEFCRLPSLWSMDIGDLRQSDPFFPPVGKFAKLSAGGIAVSLLIDSSYVREPVCIGHDVEAYM</sequence>
<feature type="compositionally biased region" description="Basic and acidic residues" evidence="1">
    <location>
        <begin position="1"/>
        <end position="12"/>
    </location>
</feature>